<dbReference type="RefSeq" id="WP_196938446.1">
    <property type="nucleotide sequence ID" value="NZ_MU158689.1"/>
</dbReference>
<keyword evidence="3" id="KW-1185">Reference proteome</keyword>
<accession>A0ABR9T7B0</accession>
<feature type="transmembrane region" description="Helical" evidence="1">
    <location>
        <begin position="90"/>
        <end position="112"/>
    </location>
</feature>
<keyword evidence="1" id="KW-1133">Transmembrane helix</keyword>
<organism evidence="2 3">
    <name type="scientific">Sphingobacterium pedocola</name>
    <dbReference type="NCBI Taxonomy" id="2082722"/>
    <lineage>
        <taxon>Bacteria</taxon>
        <taxon>Pseudomonadati</taxon>
        <taxon>Bacteroidota</taxon>
        <taxon>Sphingobacteriia</taxon>
        <taxon>Sphingobacteriales</taxon>
        <taxon>Sphingobacteriaceae</taxon>
        <taxon>Sphingobacterium</taxon>
    </lineage>
</organism>
<keyword evidence="1" id="KW-0812">Transmembrane</keyword>
<reference evidence="2 3" key="1">
    <citation type="submission" date="2018-02" db="EMBL/GenBank/DDBJ databases">
        <title>Sphingobacterium KA21.</title>
        <authorList>
            <person name="Vasarhelyi B.M."/>
            <person name="Deshmukh S."/>
            <person name="Balint B."/>
            <person name="Kukolya J."/>
        </authorList>
    </citation>
    <scope>NUCLEOTIDE SEQUENCE [LARGE SCALE GENOMIC DNA]</scope>
    <source>
        <strain evidence="2 3">Ka21</strain>
    </source>
</reference>
<feature type="transmembrane region" description="Helical" evidence="1">
    <location>
        <begin position="61"/>
        <end position="78"/>
    </location>
</feature>
<feature type="transmembrane region" description="Helical" evidence="1">
    <location>
        <begin position="20"/>
        <end position="41"/>
    </location>
</feature>
<sequence>MKNNSADKNNIQRKKTRLGLLLAIIAIIWTLLIILLDLSNLGQWDYISINLKRIRLEDNVIFLKLIAAGCIIGLIPFAKRKYKARIALSIPMAFIVFCLYRSVIMIDFYYGWSDGCNYFTAKRDIEKGKIQILYAGQLYYESDEVYDALDSLTKSYGYTLINVGIFFPGAERYNEVMYDYLKRKNGPDWQDVYGRKADSIRSTAKP</sequence>
<dbReference type="Proteomes" id="UP000618319">
    <property type="component" value="Unassembled WGS sequence"/>
</dbReference>
<name>A0ABR9T7B0_9SPHI</name>
<proteinExistence type="predicted"/>
<keyword evidence="1" id="KW-0472">Membrane</keyword>
<evidence type="ECO:0000313" key="2">
    <source>
        <dbReference type="EMBL" id="MBE8721221.1"/>
    </source>
</evidence>
<evidence type="ECO:0000313" key="3">
    <source>
        <dbReference type="Proteomes" id="UP000618319"/>
    </source>
</evidence>
<dbReference type="EMBL" id="PSKQ01000019">
    <property type="protein sequence ID" value="MBE8721221.1"/>
    <property type="molecule type" value="Genomic_DNA"/>
</dbReference>
<comment type="caution">
    <text evidence="2">The sequence shown here is derived from an EMBL/GenBank/DDBJ whole genome shotgun (WGS) entry which is preliminary data.</text>
</comment>
<evidence type="ECO:0000256" key="1">
    <source>
        <dbReference type="SAM" id="Phobius"/>
    </source>
</evidence>
<gene>
    <name evidence="2" type="ORF">C4F40_10850</name>
</gene>
<protein>
    <submittedName>
        <fullName evidence="2">Uncharacterized protein</fullName>
    </submittedName>
</protein>